<proteinExistence type="predicted"/>
<sequence>MGSSVHGNVWLMWPNIACFWDGSYCPKPGCVAPRFLFLTFRSPGGELAVVVRLPTVFFRWLGAIQNYLPILYQMNGFGKASRQGVQTHPPMVLSTMVQRDKSVGLLLGGGTWAVAGCRNDVVRLAYFSQRSEQTYPDRICRSSGCDMTIVRV</sequence>
<protein>
    <submittedName>
        <fullName evidence="1">Uncharacterized protein</fullName>
    </submittedName>
</protein>
<organism evidence="1 2">
    <name type="scientific">Vitis vinifera</name>
    <name type="common">Grape</name>
    <dbReference type="NCBI Taxonomy" id="29760"/>
    <lineage>
        <taxon>Eukaryota</taxon>
        <taxon>Viridiplantae</taxon>
        <taxon>Streptophyta</taxon>
        <taxon>Embryophyta</taxon>
        <taxon>Tracheophyta</taxon>
        <taxon>Spermatophyta</taxon>
        <taxon>Magnoliopsida</taxon>
        <taxon>eudicotyledons</taxon>
        <taxon>Gunneridae</taxon>
        <taxon>Pentapetalae</taxon>
        <taxon>rosids</taxon>
        <taxon>Vitales</taxon>
        <taxon>Vitaceae</taxon>
        <taxon>Viteae</taxon>
        <taxon>Vitis</taxon>
    </lineage>
</organism>
<reference evidence="1 2" key="1">
    <citation type="journal article" date="2018" name="PLoS Genet.">
        <title>Population sequencing reveals clonal diversity and ancestral inbreeding in the grapevine cultivar Chardonnay.</title>
        <authorList>
            <person name="Roach M.J."/>
            <person name="Johnson D.L."/>
            <person name="Bohlmann J."/>
            <person name="van Vuuren H.J."/>
            <person name="Jones S.J."/>
            <person name="Pretorius I.S."/>
            <person name="Schmidt S.A."/>
            <person name="Borneman A.R."/>
        </authorList>
    </citation>
    <scope>NUCLEOTIDE SEQUENCE [LARGE SCALE GENOMIC DNA]</scope>
    <source>
        <strain evidence="2">cv. Chardonnay</strain>
        <tissue evidence="1">Leaf</tissue>
    </source>
</reference>
<dbReference type="Proteomes" id="UP000288805">
    <property type="component" value="Unassembled WGS sequence"/>
</dbReference>
<dbReference type="AlphaFoldDB" id="A0A438BX15"/>
<accession>A0A438BX15</accession>
<name>A0A438BX15_VITVI</name>
<gene>
    <name evidence="1" type="ORF">CK203_077739</name>
</gene>
<dbReference type="EMBL" id="QGNW01002598">
    <property type="protein sequence ID" value="RVW15551.1"/>
    <property type="molecule type" value="Genomic_DNA"/>
</dbReference>
<evidence type="ECO:0000313" key="1">
    <source>
        <dbReference type="EMBL" id="RVW15551.1"/>
    </source>
</evidence>
<evidence type="ECO:0000313" key="2">
    <source>
        <dbReference type="Proteomes" id="UP000288805"/>
    </source>
</evidence>
<comment type="caution">
    <text evidence="1">The sequence shown here is derived from an EMBL/GenBank/DDBJ whole genome shotgun (WGS) entry which is preliminary data.</text>
</comment>